<dbReference type="Proteomes" id="UP000252733">
    <property type="component" value="Unassembled WGS sequence"/>
</dbReference>
<dbReference type="STRING" id="1168289.GCA_000259075_00505"/>
<dbReference type="InterPro" id="IPR011138">
    <property type="entry name" value="Cytochrome_b-558"/>
</dbReference>
<dbReference type="OrthoDB" id="9802842at2"/>
<gene>
    <name evidence="2" type="ORF">DFO77_12533</name>
</gene>
<dbReference type="GO" id="GO:0016020">
    <property type="term" value="C:membrane"/>
    <property type="evidence" value="ECO:0007669"/>
    <property type="project" value="InterPro"/>
</dbReference>
<feature type="transmembrane region" description="Helical" evidence="1">
    <location>
        <begin position="205"/>
        <end position="230"/>
    </location>
</feature>
<dbReference type="SUPFAM" id="SSF81343">
    <property type="entry name" value="Fumarate reductase respiratory complex transmembrane subunits"/>
    <property type="match status" value="1"/>
</dbReference>
<keyword evidence="1" id="KW-0812">Transmembrane</keyword>
<evidence type="ECO:0000313" key="2">
    <source>
        <dbReference type="EMBL" id="RCW29840.1"/>
    </source>
</evidence>
<feature type="transmembrane region" description="Helical" evidence="1">
    <location>
        <begin position="108"/>
        <end position="128"/>
    </location>
</feature>
<feature type="transmembrane region" description="Helical" evidence="1">
    <location>
        <begin position="12"/>
        <end position="37"/>
    </location>
</feature>
<dbReference type="RefSeq" id="WP_106151832.1">
    <property type="nucleotide sequence ID" value="NZ_PVTS01000002.1"/>
</dbReference>
<proteinExistence type="predicted"/>
<comment type="caution">
    <text evidence="2">The sequence shown here is derived from an EMBL/GenBank/DDBJ whole genome shotgun (WGS) entry which is preliminary data.</text>
</comment>
<organism evidence="2 3">
    <name type="scientific">Marinilabilia salmonicolor</name>
    <dbReference type="NCBI Taxonomy" id="989"/>
    <lineage>
        <taxon>Bacteria</taxon>
        <taxon>Pseudomonadati</taxon>
        <taxon>Bacteroidota</taxon>
        <taxon>Bacteroidia</taxon>
        <taxon>Marinilabiliales</taxon>
        <taxon>Marinilabiliaceae</taxon>
        <taxon>Marinilabilia</taxon>
    </lineage>
</organism>
<keyword evidence="3" id="KW-1185">Reference proteome</keyword>
<dbReference type="EMBL" id="QPIZ01000025">
    <property type="protein sequence ID" value="RCW29840.1"/>
    <property type="molecule type" value="Genomic_DNA"/>
</dbReference>
<name>A0A2T0XSB3_9BACT</name>
<dbReference type="InterPro" id="IPR034804">
    <property type="entry name" value="SQR/QFR_C/D"/>
</dbReference>
<keyword evidence="1" id="KW-1133">Transmembrane helix</keyword>
<dbReference type="NCBIfam" id="TIGR02046">
    <property type="entry name" value="sdhC_b558_fam"/>
    <property type="match status" value="1"/>
</dbReference>
<dbReference type="AlphaFoldDB" id="A0A2T0XSB3"/>
<keyword evidence="1" id="KW-0472">Membrane</keyword>
<dbReference type="CDD" id="cd03498">
    <property type="entry name" value="SQR_TypeB_2_TM"/>
    <property type="match status" value="1"/>
</dbReference>
<reference evidence="2 3" key="1">
    <citation type="submission" date="2018-07" db="EMBL/GenBank/DDBJ databases">
        <title>Freshwater and sediment microbial communities from various areas in North America, analyzing microbe dynamics in response to fracking.</title>
        <authorList>
            <person name="Lamendella R."/>
        </authorList>
    </citation>
    <scope>NUCLEOTIDE SEQUENCE [LARGE SCALE GENOMIC DNA]</scope>
    <source>
        <strain evidence="2 3">160A</strain>
    </source>
</reference>
<evidence type="ECO:0000256" key="1">
    <source>
        <dbReference type="SAM" id="Phobius"/>
    </source>
</evidence>
<evidence type="ECO:0000313" key="3">
    <source>
        <dbReference type="Proteomes" id="UP000252733"/>
    </source>
</evidence>
<accession>A0A2T0XSB3</accession>
<dbReference type="Gene3D" id="1.20.1300.10">
    <property type="entry name" value="Fumarate reductase/succinate dehydrogenase, transmembrane subunit"/>
    <property type="match status" value="1"/>
</dbReference>
<feature type="transmembrane region" description="Helical" evidence="1">
    <location>
        <begin position="165"/>
        <end position="184"/>
    </location>
</feature>
<sequence length="233" mass="25650">MSSTLGSSIGKKLLMSLSGLFLIMFLLVHLTVNSFLLIPDGGEFFNAGAHFMATTPAIRVIEPLLAIGFLIHILYGIKLTLENRKARGSARYASGKKTTGVTWASQNMLVLGITIGAFLVLHIAHFWVKMKLTGDPLLEHTTITIGGVETEVENAYALVNHTFSYLWIVIVYVVAAVGLAIHLSHGFWSAFQTIGFSNQIWRKRLTVLGNIFAFVIGFGFSIIPVLQYLFYQG</sequence>
<protein>
    <submittedName>
        <fullName evidence="2">Succinate dehydrogenase / fumarate reductase cytochrome b subunit</fullName>
    </submittedName>
</protein>
<feature type="transmembrane region" description="Helical" evidence="1">
    <location>
        <begin position="57"/>
        <end position="77"/>
    </location>
</feature>